<accession>A0A067P3D2</accession>
<evidence type="ECO:0000313" key="3">
    <source>
        <dbReference type="Proteomes" id="UP000027265"/>
    </source>
</evidence>
<dbReference type="HOGENOM" id="CLU_1547827_0_0_1"/>
<dbReference type="AlphaFoldDB" id="A0A067P3D2"/>
<dbReference type="Proteomes" id="UP000027265">
    <property type="component" value="Unassembled WGS sequence"/>
</dbReference>
<sequence>MCPRPHLSTTAPYSHTTLSKSPSPWSLHIFVLIASPYRSQHHSATVLLPLSFVTLVVAPLVAPLGFPWILQTNIPNSYERKILPVSSLENTHSQLPTDLDSRSLRYVIPIRQHALLIHYAHYFQLSTVAESTKLGLAAMQDGVTLPNNIRKRNMGWVQSKSISSLSTGHHSGR</sequence>
<keyword evidence="1" id="KW-1133">Transmembrane helix</keyword>
<gene>
    <name evidence="2" type="ORF">JAAARDRAFT_661968</name>
</gene>
<keyword evidence="1" id="KW-0472">Membrane</keyword>
<proteinExistence type="predicted"/>
<name>A0A067P3D2_9AGAM</name>
<dbReference type="InParanoid" id="A0A067P3D2"/>
<organism evidence="2 3">
    <name type="scientific">Jaapia argillacea MUCL 33604</name>
    <dbReference type="NCBI Taxonomy" id="933084"/>
    <lineage>
        <taxon>Eukaryota</taxon>
        <taxon>Fungi</taxon>
        <taxon>Dikarya</taxon>
        <taxon>Basidiomycota</taxon>
        <taxon>Agaricomycotina</taxon>
        <taxon>Agaricomycetes</taxon>
        <taxon>Agaricomycetidae</taxon>
        <taxon>Jaapiales</taxon>
        <taxon>Jaapiaceae</taxon>
        <taxon>Jaapia</taxon>
    </lineage>
</organism>
<feature type="transmembrane region" description="Helical" evidence="1">
    <location>
        <begin position="46"/>
        <end position="70"/>
    </location>
</feature>
<evidence type="ECO:0000256" key="1">
    <source>
        <dbReference type="SAM" id="Phobius"/>
    </source>
</evidence>
<evidence type="ECO:0000313" key="2">
    <source>
        <dbReference type="EMBL" id="KDQ49289.1"/>
    </source>
</evidence>
<reference evidence="3" key="1">
    <citation type="journal article" date="2014" name="Proc. Natl. Acad. Sci. U.S.A.">
        <title>Extensive sampling of basidiomycete genomes demonstrates inadequacy of the white-rot/brown-rot paradigm for wood decay fungi.</title>
        <authorList>
            <person name="Riley R."/>
            <person name="Salamov A.A."/>
            <person name="Brown D.W."/>
            <person name="Nagy L.G."/>
            <person name="Floudas D."/>
            <person name="Held B.W."/>
            <person name="Levasseur A."/>
            <person name="Lombard V."/>
            <person name="Morin E."/>
            <person name="Otillar R."/>
            <person name="Lindquist E.A."/>
            <person name="Sun H."/>
            <person name="LaButti K.M."/>
            <person name="Schmutz J."/>
            <person name="Jabbour D."/>
            <person name="Luo H."/>
            <person name="Baker S.E."/>
            <person name="Pisabarro A.G."/>
            <person name="Walton J.D."/>
            <person name="Blanchette R.A."/>
            <person name="Henrissat B."/>
            <person name="Martin F."/>
            <person name="Cullen D."/>
            <person name="Hibbett D.S."/>
            <person name="Grigoriev I.V."/>
        </authorList>
    </citation>
    <scope>NUCLEOTIDE SEQUENCE [LARGE SCALE GENOMIC DNA]</scope>
    <source>
        <strain evidence="3">MUCL 33604</strain>
    </source>
</reference>
<protein>
    <submittedName>
        <fullName evidence="2">Uncharacterized protein</fullName>
    </submittedName>
</protein>
<keyword evidence="1" id="KW-0812">Transmembrane</keyword>
<dbReference type="EMBL" id="KL197791">
    <property type="protein sequence ID" value="KDQ49289.1"/>
    <property type="molecule type" value="Genomic_DNA"/>
</dbReference>
<keyword evidence="3" id="KW-1185">Reference proteome</keyword>